<organism evidence="1 2">
    <name type="scientific">Hymenobacter mucosus</name>
    <dbReference type="NCBI Taxonomy" id="1411120"/>
    <lineage>
        <taxon>Bacteria</taxon>
        <taxon>Pseudomonadati</taxon>
        <taxon>Bacteroidota</taxon>
        <taxon>Cytophagia</taxon>
        <taxon>Cytophagales</taxon>
        <taxon>Hymenobacteraceae</taxon>
        <taxon>Hymenobacter</taxon>
    </lineage>
</organism>
<dbReference type="AlphaFoldDB" id="A0A238XZV5"/>
<evidence type="ECO:0000313" key="2">
    <source>
        <dbReference type="Proteomes" id="UP000198310"/>
    </source>
</evidence>
<sequence length="134" mass="14824">MTLLRTYSQAFVLLLILLAGAPMGRSTARPARPVATETVTERSTHMSAYLTHALNLRRNQRAAVRQCTQQYLQQLDSLAAAPEMLAAHVDGALAARPARVQVEERYTENMARILTAGQFNAFSWLQKSQSAARP</sequence>
<keyword evidence="2" id="KW-1185">Reference proteome</keyword>
<reference evidence="2" key="1">
    <citation type="submission" date="2017-06" db="EMBL/GenBank/DDBJ databases">
        <authorList>
            <person name="Varghese N."/>
            <person name="Submissions S."/>
        </authorList>
    </citation>
    <scope>NUCLEOTIDE SEQUENCE [LARGE SCALE GENOMIC DNA]</scope>
    <source>
        <strain evidence="2">DSM 28041</strain>
    </source>
</reference>
<evidence type="ECO:0008006" key="3">
    <source>
        <dbReference type="Google" id="ProtNLM"/>
    </source>
</evidence>
<accession>A0A238XZV5</accession>
<gene>
    <name evidence="1" type="ORF">SAMN06269173_104473</name>
</gene>
<evidence type="ECO:0000313" key="1">
    <source>
        <dbReference type="EMBL" id="SNR63579.1"/>
    </source>
</evidence>
<dbReference type="RefSeq" id="WP_089332838.1">
    <property type="nucleotide sequence ID" value="NZ_FZNS01000004.1"/>
</dbReference>
<protein>
    <recommendedName>
        <fullName evidence="3">LTXXQ motif family protein</fullName>
    </recommendedName>
</protein>
<dbReference type="EMBL" id="FZNS01000004">
    <property type="protein sequence ID" value="SNR63579.1"/>
    <property type="molecule type" value="Genomic_DNA"/>
</dbReference>
<proteinExistence type="predicted"/>
<dbReference type="Proteomes" id="UP000198310">
    <property type="component" value="Unassembled WGS sequence"/>
</dbReference>
<name>A0A238XZV5_9BACT</name>